<evidence type="ECO:0000259" key="3">
    <source>
        <dbReference type="PROSITE" id="PS50937"/>
    </source>
</evidence>
<comment type="caution">
    <text evidence="4">The sequence shown here is derived from an EMBL/GenBank/DDBJ whole genome shotgun (WGS) entry which is preliminary data.</text>
</comment>
<evidence type="ECO:0000256" key="1">
    <source>
        <dbReference type="ARBA" id="ARBA00023125"/>
    </source>
</evidence>
<reference evidence="4 5" key="1">
    <citation type="submission" date="2019-08" db="EMBL/GenBank/DDBJ databases">
        <title>Bradymonadales sp. TMQ2.</title>
        <authorList>
            <person name="Liang Q."/>
        </authorList>
    </citation>
    <scope>NUCLEOTIDE SEQUENCE [LARGE SCALE GENOMIC DNA]</scope>
    <source>
        <strain evidence="4 5">TMQ2</strain>
    </source>
</reference>
<evidence type="ECO:0000313" key="5">
    <source>
        <dbReference type="Proteomes" id="UP000321046"/>
    </source>
</evidence>
<sequence>MTQPSEKTSPAMIELPEKTYFKIGEVAKLLDVEPYVLRYWETEFDTLEPEKTKSGQRVYQRHDIEHLLEIKELLYVEMFTIAGARRQLERGGAARLSGSVAGPAGSVVSADEELLAELTEARRELAEAQHALQQARESQHVEEQRLLTAQRALEDERDALGEELQQARAQLAAGGEVDAEETLRLEQEIEALREELARERRRHEEVSEAGRRIAEEREQRRRRVLSQMRREVESLAVLADINRARR</sequence>
<keyword evidence="1" id="KW-0238">DNA-binding</keyword>
<dbReference type="OrthoDB" id="9810140at2"/>
<accession>A0A5C6WX35</accession>
<gene>
    <name evidence="4" type="ORF">FRC96_17350</name>
</gene>
<dbReference type="InterPro" id="IPR000551">
    <property type="entry name" value="MerR-type_HTH_dom"/>
</dbReference>
<organism evidence="4 5">
    <name type="scientific">Lujinxingia vulgaris</name>
    <dbReference type="NCBI Taxonomy" id="2600176"/>
    <lineage>
        <taxon>Bacteria</taxon>
        <taxon>Deltaproteobacteria</taxon>
        <taxon>Bradymonadales</taxon>
        <taxon>Lujinxingiaceae</taxon>
        <taxon>Lujinxingia</taxon>
    </lineage>
</organism>
<feature type="coiled-coil region" evidence="2">
    <location>
        <begin position="108"/>
        <end position="209"/>
    </location>
</feature>
<dbReference type="PANTHER" id="PTHR30204:SF15">
    <property type="entry name" value="BLL5018 PROTEIN"/>
    <property type="match status" value="1"/>
</dbReference>
<dbReference type="InterPro" id="IPR047057">
    <property type="entry name" value="MerR_fam"/>
</dbReference>
<dbReference type="Pfam" id="PF13411">
    <property type="entry name" value="MerR_1"/>
    <property type="match status" value="1"/>
</dbReference>
<dbReference type="SUPFAM" id="SSF46955">
    <property type="entry name" value="Putative DNA-binding domain"/>
    <property type="match status" value="1"/>
</dbReference>
<evidence type="ECO:0000256" key="2">
    <source>
        <dbReference type="SAM" id="Coils"/>
    </source>
</evidence>
<dbReference type="GO" id="GO:0003700">
    <property type="term" value="F:DNA-binding transcription factor activity"/>
    <property type="evidence" value="ECO:0007669"/>
    <property type="project" value="InterPro"/>
</dbReference>
<dbReference type="EMBL" id="VOSL01000127">
    <property type="protein sequence ID" value="TXD32512.1"/>
    <property type="molecule type" value="Genomic_DNA"/>
</dbReference>
<keyword evidence="2" id="KW-0175">Coiled coil</keyword>
<dbReference type="InterPro" id="IPR009061">
    <property type="entry name" value="DNA-bd_dom_put_sf"/>
</dbReference>
<feature type="domain" description="HTH merR-type" evidence="3">
    <location>
        <begin position="20"/>
        <end position="90"/>
    </location>
</feature>
<dbReference type="SMART" id="SM00422">
    <property type="entry name" value="HTH_MERR"/>
    <property type="match status" value="1"/>
</dbReference>
<protein>
    <submittedName>
        <fullName evidence="4">MerR family transcriptional regulator</fullName>
    </submittedName>
</protein>
<dbReference type="CDD" id="cd04765">
    <property type="entry name" value="HTH_MlrA-like_sg2"/>
    <property type="match status" value="1"/>
</dbReference>
<dbReference type="PANTHER" id="PTHR30204">
    <property type="entry name" value="REDOX-CYCLING DRUG-SENSING TRANSCRIPTIONAL ACTIVATOR SOXR"/>
    <property type="match status" value="1"/>
</dbReference>
<dbReference type="PROSITE" id="PS50937">
    <property type="entry name" value="HTH_MERR_2"/>
    <property type="match status" value="1"/>
</dbReference>
<dbReference type="AlphaFoldDB" id="A0A5C6WX35"/>
<dbReference type="Proteomes" id="UP000321046">
    <property type="component" value="Unassembled WGS sequence"/>
</dbReference>
<dbReference type="Gene3D" id="1.10.1660.10">
    <property type="match status" value="1"/>
</dbReference>
<dbReference type="GO" id="GO:0003677">
    <property type="term" value="F:DNA binding"/>
    <property type="evidence" value="ECO:0007669"/>
    <property type="project" value="UniProtKB-KW"/>
</dbReference>
<name>A0A5C6WX35_9DELT</name>
<proteinExistence type="predicted"/>
<evidence type="ECO:0000313" key="4">
    <source>
        <dbReference type="EMBL" id="TXD32512.1"/>
    </source>
</evidence>